<dbReference type="GO" id="GO:0020037">
    <property type="term" value="F:heme binding"/>
    <property type="evidence" value="ECO:0007669"/>
    <property type="project" value="InterPro"/>
</dbReference>
<evidence type="ECO:0000256" key="3">
    <source>
        <dbReference type="ARBA" id="ARBA00022723"/>
    </source>
</evidence>
<keyword evidence="5" id="KW-1133">Transmembrane helix</keyword>
<dbReference type="InterPro" id="IPR050529">
    <property type="entry name" value="CYP450_sterol_14alpha_dmase"/>
</dbReference>
<keyword evidence="5" id="KW-0812">Transmembrane</keyword>
<dbReference type="EMBL" id="KZ678133">
    <property type="protein sequence ID" value="PSN68547.1"/>
    <property type="molecule type" value="Genomic_DNA"/>
</dbReference>
<dbReference type="AlphaFoldDB" id="A0A2T2NT00"/>
<accession>A0A2T2NT00</accession>
<gene>
    <name evidence="6" type="ORF">BS50DRAFT_663116</name>
</gene>
<keyword evidence="7" id="KW-1185">Reference proteome</keyword>
<keyword evidence="3" id="KW-0479">Metal-binding</keyword>
<dbReference type="PANTHER" id="PTHR24304">
    <property type="entry name" value="CYTOCHROME P450 FAMILY 7"/>
    <property type="match status" value="1"/>
</dbReference>
<dbReference type="GO" id="GO:0016705">
    <property type="term" value="F:oxidoreductase activity, acting on paired donors, with incorporation or reduction of molecular oxygen"/>
    <property type="evidence" value="ECO:0007669"/>
    <property type="project" value="InterPro"/>
</dbReference>
<evidence type="ECO:0000313" key="7">
    <source>
        <dbReference type="Proteomes" id="UP000240883"/>
    </source>
</evidence>
<dbReference type="OrthoDB" id="1470350at2759"/>
<organism evidence="6 7">
    <name type="scientific">Corynespora cassiicola Philippines</name>
    <dbReference type="NCBI Taxonomy" id="1448308"/>
    <lineage>
        <taxon>Eukaryota</taxon>
        <taxon>Fungi</taxon>
        <taxon>Dikarya</taxon>
        <taxon>Ascomycota</taxon>
        <taxon>Pezizomycotina</taxon>
        <taxon>Dothideomycetes</taxon>
        <taxon>Pleosporomycetidae</taxon>
        <taxon>Pleosporales</taxon>
        <taxon>Corynesporascaceae</taxon>
        <taxon>Corynespora</taxon>
    </lineage>
</organism>
<dbReference type="Proteomes" id="UP000240883">
    <property type="component" value="Unassembled WGS sequence"/>
</dbReference>
<dbReference type="GO" id="GO:0005506">
    <property type="term" value="F:iron ion binding"/>
    <property type="evidence" value="ECO:0007669"/>
    <property type="project" value="InterPro"/>
</dbReference>
<evidence type="ECO:0008006" key="8">
    <source>
        <dbReference type="Google" id="ProtNLM"/>
    </source>
</evidence>
<proteinExistence type="inferred from homology"/>
<sequence>MISTVTKTLPALAAQASIGALLLWLIWYTWRFIITPKMYPDRPKELPYLIPCKMCASACVVLHFGHIRSLFTSSSSSFTEGKLQFGGDIWICTLLGKPVYVVASAKAVQTVYKMPKVLSRDEFIKSVFEESGVDQDIQNRLFDLSSTGEGSWATRTVQYWKSQLNPGEKLEAIQKELFTLVEDALSWERRSKHMIGENEKGTKSVLLYAFTGDVLIHEQVKVFFDVSIYEIRPGLVRIFQRYEEEVWRLGMGIPNFLASGFFSLHHELKQAMVNYVKQPPEKHSRQSWIIHKIDDEMRKMDVSSYQRGCVLFTFFHVMNTNTYKLAFWTLAYNLFHDSSLLDDIRAESTPAFKKRNLYQL</sequence>
<comment type="similarity">
    <text evidence="1">Belongs to the cytochrome P450 family.</text>
</comment>
<dbReference type="InterPro" id="IPR036396">
    <property type="entry name" value="Cyt_P450_sf"/>
</dbReference>
<evidence type="ECO:0000256" key="1">
    <source>
        <dbReference type="ARBA" id="ARBA00010617"/>
    </source>
</evidence>
<keyword evidence="5" id="KW-0472">Membrane</keyword>
<protein>
    <recommendedName>
        <fullName evidence="8">Cytochrome P450</fullName>
    </recommendedName>
</protein>
<evidence type="ECO:0000256" key="2">
    <source>
        <dbReference type="ARBA" id="ARBA00022617"/>
    </source>
</evidence>
<evidence type="ECO:0000256" key="5">
    <source>
        <dbReference type="SAM" id="Phobius"/>
    </source>
</evidence>
<dbReference type="STRING" id="1448308.A0A2T2NT00"/>
<keyword evidence="2" id="KW-0349">Heme</keyword>
<dbReference type="PANTHER" id="PTHR24304:SF2">
    <property type="entry name" value="24-HYDROXYCHOLESTEROL 7-ALPHA-HYDROXYLASE"/>
    <property type="match status" value="1"/>
</dbReference>
<evidence type="ECO:0000313" key="6">
    <source>
        <dbReference type="EMBL" id="PSN68547.1"/>
    </source>
</evidence>
<keyword evidence="4" id="KW-0408">Iron</keyword>
<dbReference type="Gene3D" id="1.10.630.10">
    <property type="entry name" value="Cytochrome P450"/>
    <property type="match status" value="1"/>
</dbReference>
<dbReference type="GO" id="GO:0008395">
    <property type="term" value="F:steroid hydroxylase activity"/>
    <property type="evidence" value="ECO:0007669"/>
    <property type="project" value="TreeGrafter"/>
</dbReference>
<evidence type="ECO:0000256" key="4">
    <source>
        <dbReference type="ARBA" id="ARBA00023004"/>
    </source>
</evidence>
<reference evidence="6 7" key="1">
    <citation type="journal article" date="2018" name="Front. Microbiol.">
        <title>Genome-Wide Analysis of Corynespora cassiicola Leaf Fall Disease Putative Effectors.</title>
        <authorList>
            <person name="Lopez D."/>
            <person name="Ribeiro S."/>
            <person name="Label P."/>
            <person name="Fumanal B."/>
            <person name="Venisse J.S."/>
            <person name="Kohler A."/>
            <person name="de Oliveira R.R."/>
            <person name="Labutti K."/>
            <person name="Lipzen A."/>
            <person name="Lail K."/>
            <person name="Bauer D."/>
            <person name="Ohm R.A."/>
            <person name="Barry K.W."/>
            <person name="Spatafora J."/>
            <person name="Grigoriev I.V."/>
            <person name="Martin F.M."/>
            <person name="Pujade-Renaud V."/>
        </authorList>
    </citation>
    <scope>NUCLEOTIDE SEQUENCE [LARGE SCALE GENOMIC DNA]</scope>
    <source>
        <strain evidence="6 7">Philippines</strain>
    </source>
</reference>
<feature type="non-terminal residue" evidence="6">
    <location>
        <position position="1"/>
    </location>
</feature>
<name>A0A2T2NT00_CORCC</name>
<feature type="transmembrane region" description="Helical" evidence="5">
    <location>
        <begin position="12"/>
        <end position="34"/>
    </location>
</feature>